<gene>
    <name evidence="6" type="ordered locus">Sfla_6246</name>
</gene>
<keyword evidence="2 4" id="KW-0238">DNA-binding</keyword>
<dbReference type="KEGG" id="sfa:Sfla_6246"/>
<proteinExistence type="predicted"/>
<dbReference type="SUPFAM" id="SSF46689">
    <property type="entry name" value="Homeodomain-like"/>
    <property type="match status" value="1"/>
</dbReference>
<dbReference type="InterPro" id="IPR009057">
    <property type="entry name" value="Homeodomain-like_sf"/>
</dbReference>
<feature type="DNA-binding region" description="H-T-H motif" evidence="4">
    <location>
        <begin position="29"/>
        <end position="48"/>
    </location>
</feature>
<protein>
    <submittedName>
        <fullName evidence="6">Regulatory protein TetR</fullName>
    </submittedName>
</protein>
<dbReference type="InterPro" id="IPR001647">
    <property type="entry name" value="HTH_TetR"/>
</dbReference>
<dbReference type="AlphaFoldDB" id="A0A8D3WLW1"/>
<dbReference type="PANTHER" id="PTHR47506">
    <property type="entry name" value="TRANSCRIPTIONAL REGULATORY PROTEIN"/>
    <property type="match status" value="1"/>
</dbReference>
<evidence type="ECO:0000313" key="6">
    <source>
        <dbReference type="EMBL" id="ADW07621.1"/>
    </source>
</evidence>
<reference evidence="6 7" key="1">
    <citation type="submission" date="2011-01" db="EMBL/GenBank/DDBJ databases">
        <title>Complete sequence of chromosome of Streptomyces flavogriseus ATCC 33331.</title>
        <authorList>
            <consortium name="US DOE Joint Genome Institute"/>
            <person name="Lucas S."/>
            <person name="Copeland A."/>
            <person name="Lapidus A."/>
            <person name="Cheng J.-F."/>
            <person name="Goodwin L."/>
            <person name="Pitluck S."/>
            <person name="Davenport K."/>
            <person name="Detter J.C."/>
            <person name="Han C."/>
            <person name="Tapia R."/>
            <person name="Land M."/>
            <person name="Hauser L."/>
            <person name="Kyrpides N."/>
            <person name="Ivanova N."/>
            <person name="Ovchinnikova G."/>
            <person name="Pagani I."/>
            <person name="Brumm P."/>
            <person name="Mead D."/>
            <person name="Woyke T."/>
        </authorList>
    </citation>
    <scope>NUCLEOTIDE SEQUENCE [LARGE SCALE GENOMIC DNA]</scope>
    <source>
        <strain evidence="7">ATCC 33331 / IAF-45CD</strain>
    </source>
</reference>
<dbReference type="InterPro" id="IPR054126">
    <property type="entry name" value="CprB_TetR_C"/>
</dbReference>
<dbReference type="EMBL" id="CP002475">
    <property type="protein sequence ID" value="ADW07621.1"/>
    <property type="molecule type" value="Genomic_DNA"/>
</dbReference>
<dbReference type="Pfam" id="PF00440">
    <property type="entry name" value="TetR_N"/>
    <property type="match status" value="1"/>
</dbReference>
<evidence type="ECO:0000313" key="7">
    <source>
        <dbReference type="Proteomes" id="UP000002066"/>
    </source>
</evidence>
<dbReference type="PRINTS" id="PR00455">
    <property type="entry name" value="HTHTETR"/>
</dbReference>
<dbReference type="InterPro" id="IPR036271">
    <property type="entry name" value="Tet_transcr_reg_TetR-rel_C_sf"/>
</dbReference>
<name>A0A8D3WLW1_STRFA</name>
<dbReference type="Gene3D" id="1.10.357.10">
    <property type="entry name" value="Tetracycline Repressor, domain 2"/>
    <property type="match status" value="1"/>
</dbReference>
<evidence type="ECO:0000256" key="4">
    <source>
        <dbReference type="PROSITE-ProRule" id="PRU00335"/>
    </source>
</evidence>
<dbReference type="GO" id="GO:0003677">
    <property type="term" value="F:DNA binding"/>
    <property type="evidence" value="ECO:0007669"/>
    <property type="project" value="UniProtKB-UniRule"/>
</dbReference>
<sequence length="222" mass="24475">MQERARATRRALLESAAYLFLERGYAGTSVTDISVHSGKTSGAIYFHYSSKENLALAVVREQFASWPQLVTPYAAPGVPPLEKLVALSFRVAQALSEDTVARAGARLWAERRSIDAAVPTPFDAWVPAVTRLLAEARIRDELADGIQPSETAATLVCAFFGVCALGDDVPGGRHWSDRLERWWSLVLYALQAHPDPDTLIAQAQMRTPARQEATTQLVRERE</sequence>
<evidence type="ECO:0000256" key="3">
    <source>
        <dbReference type="ARBA" id="ARBA00023163"/>
    </source>
</evidence>
<dbReference type="Pfam" id="PF21935">
    <property type="entry name" value="TetR_C_45"/>
    <property type="match status" value="1"/>
</dbReference>
<dbReference type="PROSITE" id="PS50977">
    <property type="entry name" value="HTH_TETR_2"/>
    <property type="match status" value="1"/>
</dbReference>
<keyword evidence="1" id="KW-0805">Transcription regulation</keyword>
<dbReference type="InterPro" id="IPR047923">
    <property type="entry name" value="ArpA-like"/>
</dbReference>
<evidence type="ECO:0000259" key="5">
    <source>
        <dbReference type="PROSITE" id="PS50977"/>
    </source>
</evidence>
<accession>A0A8D3WLW1</accession>
<evidence type="ECO:0000256" key="2">
    <source>
        <dbReference type="ARBA" id="ARBA00023125"/>
    </source>
</evidence>
<dbReference type="SUPFAM" id="SSF48498">
    <property type="entry name" value="Tetracyclin repressor-like, C-terminal domain"/>
    <property type="match status" value="1"/>
</dbReference>
<keyword evidence="3" id="KW-0804">Transcription</keyword>
<feature type="domain" description="HTH tetR-type" evidence="5">
    <location>
        <begin position="6"/>
        <end position="66"/>
    </location>
</feature>
<evidence type="ECO:0000256" key="1">
    <source>
        <dbReference type="ARBA" id="ARBA00023015"/>
    </source>
</evidence>
<dbReference type="PANTHER" id="PTHR47506:SF1">
    <property type="entry name" value="HTH-TYPE TRANSCRIPTIONAL REGULATOR YJDC"/>
    <property type="match status" value="1"/>
</dbReference>
<dbReference type="Proteomes" id="UP000002066">
    <property type="component" value="Chromosome"/>
</dbReference>
<dbReference type="OrthoDB" id="3237195at2"/>
<dbReference type="NCBIfam" id="NF041196">
    <property type="entry name" value="ScbR_bind_reg"/>
    <property type="match status" value="1"/>
</dbReference>
<organism evidence="6 7">
    <name type="scientific">Streptomyces pratensis (strain ATCC 33331 / IAF-45CD)</name>
    <dbReference type="NCBI Taxonomy" id="591167"/>
    <lineage>
        <taxon>Bacteria</taxon>
        <taxon>Bacillati</taxon>
        <taxon>Actinomycetota</taxon>
        <taxon>Actinomycetes</taxon>
        <taxon>Kitasatosporales</taxon>
        <taxon>Streptomycetaceae</taxon>
        <taxon>Streptomyces</taxon>
    </lineage>
</organism>